<name>A0A5B7H9B6_PORTR</name>
<dbReference type="Proteomes" id="UP000324222">
    <property type="component" value="Unassembled WGS sequence"/>
</dbReference>
<gene>
    <name evidence="1" type="ORF">E2C01_060015</name>
</gene>
<protein>
    <submittedName>
        <fullName evidence="1">Uncharacterized protein</fullName>
    </submittedName>
</protein>
<keyword evidence="2" id="KW-1185">Reference proteome</keyword>
<dbReference type="EMBL" id="VSRR010023956">
    <property type="protein sequence ID" value="MPC65877.1"/>
    <property type="molecule type" value="Genomic_DNA"/>
</dbReference>
<dbReference type="AlphaFoldDB" id="A0A5B7H9B6"/>
<organism evidence="1 2">
    <name type="scientific">Portunus trituberculatus</name>
    <name type="common">Swimming crab</name>
    <name type="synonym">Neptunus trituberculatus</name>
    <dbReference type="NCBI Taxonomy" id="210409"/>
    <lineage>
        <taxon>Eukaryota</taxon>
        <taxon>Metazoa</taxon>
        <taxon>Ecdysozoa</taxon>
        <taxon>Arthropoda</taxon>
        <taxon>Crustacea</taxon>
        <taxon>Multicrustacea</taxon>
        <taxon>Malacostraca</taxon>
        <taxon>Eumalacostraca</taxon>
        <taxon>Eucarida</taxon>
        <taxon>Decapoda</taxon>
        <taxon>Pleocyemata</taxon>
        <taxon>Brachyura</taxon>
        <taxon>Eubrachyura</taxon>
        <taxon>Portunoidea</taxon>
        <taxon>Portunidae</taxon>
        <taxon>Portuninae</taxon>
        <taxon>Portunus</taxon>
    </lineage>
</organism>
<reference evidence="1 2" key="1">
    <citation type="submission" date="2019-05" db="EMBL/GenBank/DDBJ databases">
        <title>Another draft genome of Portunus trituberculatus and its Hox gene families provides insights of decapod evolution.</title>
        <authorList>
            <person name="Jeong J.-H."/>
            <person name="Song I."/>
            <person name="Kim S."/>
            <person name="Choi T."/>
            <person name="Kim D."/>
            <person name="Ryu S."/>
            <person name="Kim W."/>
        </authorList>
    </citation>
    <scope>NUCLEOTIDE SEQUENCE [LARGE SCALE GENOMIC DNA]</scope>
    <source>
        <tissue evidence="1">Muscle</tissue>
    </source>
</reference>
<comment type="caution">
    <text evidence="1">The sequence shown here is derived from an EMBL/GenBank/DDBJ whole genome shotgun (WGS) entry which is preliminary data.</text>
</comment>
<evidence type="ECO:0000313" key="1">
    <source>
        <dbReference type="EMBL" id="MPC65877.1"/>
    </source>
</evidence>
<proteinExistence type="predicted"/>
<evidence type="ECO:0000313" key="2">
    <source>
        <dbReference type="Proteomes" id="UP000324222"/>
    </source>
</evidence>
<sequence length="27" mass="3268">MTCFYIHSGHYLAILYSFRNSCGRLKW</sequence>
<accession>A0A5B7H9B6</accession>